<evidence type="ECO:0000313" key="6">
    <source>
        <dbReference type="Proteomes" id="UP000095342"/>
    </source>
</evidence>
<gene>
    <name evidence="5" type="ORF">BJI67_04475</name>
</gene>
<organism evidence="5 6">
    <name type="scientific">Acidihalobacter aeolianus</name>
    <dbReference type="NCBI Taxonomy" id="2792603"/>
    <lineage>
        <taxon>Bacteria</taxon>
        <taxon>Pseudomonadati</taxon>
        <taxon>Pseudomonadota</taxon>
        <taxon>Gammaproteobacteria</taxon>
        <taxon>Chromatiales</taxon>
        <taxon>Ectothiorhodospiraceae</taxon>
        <taxon>Acidihalobacter</taxon>
    </lineage>
</organism>
<dbReference type="Pfam" id="PF05433">
    <property type="entry name" value="Rick_17kDa_Anti"/>
    <property type="match status" value="1"/>
</dbReference>
<keyword evidence="3" id="KW-0732">Signal</keyword>
<dbReference type="Proteomes" id="UP000095342">
    <property type="component" value="Chromosome"/>
</dbReference>
<dbReference type="RefSeq" id="WP_070072015.1">
    <property type="nucleotide sequence ID" value="NZ_CP017448.1"/>
</dbReference>
<comment type="subcellular location">
    <subcellularLocation>
        <location evidence="1">Membrane</location>
    </subcellularLocation>
</comment>
<accession>A0A1D8K634</accession>
<dbReference type="InterPro" id="IPR008816">
    <property type="entry name" value="Gly_zipper_2TM_dom"/>
</dbReference>
<keyword evidence="2" id="KW-0472">Membrane</keyword>
<feature type="domain" description="Glycine zipper 2TM" evidence="4">
    <location>
        <begin position="85"/>
        <end position="123"/>
    </location>
</feature>
<reference evidence="5 6" key="1">
    <citation type="submission" date="2016-09" db="EMBL/GenBank/DDBJ databases">
        <title>Acidihalobacter prosperus V6 (DSM14174).</title>
        <authorList>
            <person name="Khaleque H.N."/>
            <person name="Ramsay J.P."/>
            <person name="Murphy R.J.T."/>
            <person name="Kaksonen A.H."/>
            <person name="Boxall N.J."/>
            <person name="Watkin E.L.J."/>
        </authorList>
    </citation>
    <scope>NUCLEOTIDE SEQUENCE [LARGE SCALE GENOMIC DNA]</scope>
    <source>
        <strain evidence="5 6">V6</strain>
    </source>
</reference>
<feature type="chain" id="PRO_5009109807" description="Glycine zipper 2TM domain-containing protein" evidence="3">
    <location>
        <begin position="28"/>
        <end position="186"/>
    </location>
</feature>
<sequence>MKSSVSLKLTLAAIMGASLAAPLAAHADGRWGPDRWDRDQAQLAQLARVVQVQPIVRTVRVMGPVEQRCTTRPSGYGRYDNTTGATLAGGIIGGVIGSRLGEDGGNPVATVAGAIIGGAIGHTLAQGGVRDARSVTVCEPVRSMYRVEQVRGYRVTYRYHGRLFVTRMHHSPGRFLRVNWNGTPLD</sequence>
<dbReference type="PANTHER" id="PTHR35603">
    <property type="match status" value="1"/>
</dbReference>
<evidence type="ECO:0000256" key="3">
    <source>
        <dbReference type="SAM" id="SignalP"/>
    </source>
</evidence>
<protein>
    <recommendedName>
        <fullName evidence="4">Glycine zipper 2TM domain-containing protein</fullName>
    </recommendedName>
</protein>
<feature type="signal peptide" evidence="3">
    <location>
        <begin position="1"/>
        <end position="27"/>
    </location>
</feature>
<dbReference type="EMBL" id="CP017448">
    <property type="protein sequence ID" value="AOV16423.1"/>
    <property type="molecule type" value="Genomic_DNA"/>
</dbReference>
<dbReference type="GO" id="GO:0019867">
    <property type="term" value="C:outer membrane"/>
    <property type="evidence" value="ECO:0007669"/>
    <property type="project" value="InterPro"/>
</dbReference>
<dbReference type="KEGG" id="aaeo:BJI67_04475"/>
<dbReference type="PANTHER" id="PTHR35603:SF2">
    <property type="entry name" value="OUTER MEMBRANE LIPOPROTEIN"/>
    <property type="match status" value="1"/>
</dbReference>
<name>A0A1D8K634_9GAMM</name>
<dbReference type="AlphaFoldDB" id="A0A1D8K634"/>
<evidence type="ECO:0000259" key="4">
    <source>
        <dbReference type="Pfam" id="PF05433"/>
    </source>
</evidence>
<dbReference type="InterPro" id="IPR051407">
    <property type="entry name" value="Bact_OM_lipoprot/Surf_antigen"/>
</dbReference>
<evidence type="ECO:0000313" key="5">
    <source>
        <dbReference type="EMBL" id="AOV16423.1"/>
    </source>
</evidence>
<proteinExistence type="predicted"/>
<evidence type="ECO:0000256" key="2">
    <source>
        <dbReference type="ARBA" id="ARBA00023136"/>
    </source>
</evidence>
<evidence type="ECO:0000256" key="1">
    <source>
        <dbReference type="ARBA" id="ARBA00004370"/>
    </source>
</evidence>
<keyword evidence="6" id="KW-1185">Reference proteome</keyword>